<accession>A0A9D3NAE1</accession>
<evidence type="ECO:0000256" key="1">
    <source>
        <dbReference type="SAM" id="MobiDB-lite"/>
    </source>
</evidence>
<evidence type="ECO:0000313" key="3">
    <source>
        <dbReference type="Proteomes" id="UP000824219"/>
    </source>
</evidence>
<gene>
    <name evidence="2" type="ORF">KOW79_017772</name>
</gene>
<dbReference type="EMBL" id="JAHKSW010000021">
    <property type="protein sequence ID" value="KAG7319298.1"/>
    <property type="molecule type" value="Genomic_DNA"/>
</dbReference>
<evidence type="ECO:0000313" key="2">
    <source>
        <dbReference type="EMBL" id="KAG7319298.1"/>
    </source>
</evidence>
<comment type="caution">
    <text evidence="2">The sequence shown here is derived from an EMBL/GenBank/DDBJ whole genome shotgun (WGS) entry which is preliminary data.</text>
</comment>
<dbReference type="AlphaFoldDB" id="A0A9D3NAE1"/>
<sequence length="204" mass="22666">MSNQLTVLQCRQDGAMKHPYHLTPSTNHKPAPQTPAHDPADRTSACQASAVAMGTDIRVPEDLKAVSPGREKAEDQHIFIWQHSKHTHLHLTDLHTHEKRSLYWPVCLHMEMKETTDQSKDFFRVLGTDRAVLLAREVGPRASADDSVCPLTHAARELAASSNDNVFFRGRSQRNAPDVISVEQHGAAGSSPVLWSPAERTDSR</sequence>
<feature type="region of interest" description="Disordered" evidence="1">
    <location>
        <begin position="17"/>
        <end position="43"/>
    </location>
</feature>
<keyword evidence="3" id="KW-1185">Reference proteome</keyword>
<protein>
    <submittedName>
        <fullName evidence="2">Uncharacterized protein</fullName>
    </submittedName>
</protein>
<proteinExistence type="predicted"/>
<feature type="region of interest" description="Disordered" evidence="1">
    <location>
        <begin position="184"/>
        <end position="204"/>
    </location>
</feature>
<reference evidence="2 3" key="1">
    <citation type="submission" date="2021-06" db="EMBL/GenBank/DDBJ databases">
        <title>Chromosome-level genome assembly of the red-tail catfish (Hemibagrus wyckioides).</title>
        <authorList>
            <person name="Shao F."/>
        </authorList>
    </citation>
    <scope>NUCLEOTIDE SEQUENCE [LARGE SCALE GENOMIC DNA]</scope>
    <source>
        <strain evidence="2">EC202008001</strain>
        <tissue evidence="2">Blood</tissue>
    </source>
</reference>
<organism evidence="2 3">
    <name type="scientific">Hemibagrus wyckioides</name>
    <dbReference type="NCBI Taxonomy" id="337641"/>
    <lineage>
        <taxon>Eukaryota</taxon>
        <taxon>Metazoa</taxon>
        <taxon>Chordata</taxon>
        <taxon>Craniata</taxon>
        <taxon>Vertebrata</taxon>
        <taxon>Euteleostomi</taxon>
        <taxon>Actinopterygii</taxon>
        <taxon>Neopterygii</taxon>
        <taxon>Teleostei</taxon>
        <taxon>Ostariophysi</taxon>
        <taxon>Siluriformes</taxon>
        <taxon>Bagridae</taxon>
        <taxon>Hemibagrus</taxon>
    </lineage>
</organism>
<name>A0A9D3NAE1_9TELE</name>
<dbReference type="Proteomes" id="UP000824219">
    <property type="component" value="Linkage Group LG21"/>
</dbReference>